<dbReference type="Proteomes" id="UP000782610">
    <property type="component" value="Unassembled WGS sequence"/>
</dbReference>
<dbReference type="SUPFAM" id="SSF51735">
    <property type="entry name" value="NAD(P)-binding Rossmann-fold domains"/>
    <property type="match status" value="1"/>
</dbReference>
<dbReference type="AlphaFoldDB" id="A0A933L5E6"/>
<evidence type="ECO:0000256" key="2">
    <source>
        <dbReference type="ARBA" id="ARBA00023002"/>
    </source>
</evidence>
<protein>
    <submittedName>
        <fullName evidence="4">SDR family oxidoreductase</fullName>
    </submittedName>
</protein>
<dbReference type="InterPro" id="IPR036291">
    <property type="entry name" value="NAD(P)-bd_dom_sf"/>
</dbReference>
<dbReference type="GO" id="GO:0016616">
    <property type="term" value="F:oxidoreductase activity, acting on the CH-OH group of donors, NAD or NADP as acceptor"/>
    <property type="evidence" value="ECO:0007669"/>
    <property type="project" value="TreeGrafter"/>
</dbReference>
<dbReference type="EMBL" id="JACRAF010000050">
    <property type="protein sequence ID" value="MBI4923283.1"/>
    <property type="molecule type" value="Genomic_DNA"/>
</dbReference>
<reference evidence="4" key="1">
    <citation type="submission" date="2020-07" db="EMBL/GenBank/DDBJ databases">
        <title>Huge and variable diversity of episymbiotic CPR bacteria and DPANN archaea in groundwater ecosystems.</title>
        <authorList>
            <person name="He C.Y."/>
            <person name="Keren R."/>
            <person name="Whittaker M."/>
            <person name="Farag I.F."/>
            <person name="Doudna J."/>
            <person name="Cate J.H.D."/>
            <person name="Banfield J.F."/>
        </authorList>
    </citation>
    <scope>NUCLEOTIDE SEQUENCE</scope>
    <source>
        <strain evidence="4">NC_groundwater_1586_Pr3_B-0.1um_66_15</strain>
    </source>
</reference>
<dbReference type="PROSITE" id="PS00061">
    <property type="entry name" value="ADH_SHORT"/>
    <property type="match status" value="1"/>
</dbReference>
<evidence type="ECO:0000259" key="3">
    <source>
        <dbReference type="SMART" id="SM00822"/>
    </source>
</evidence>
<evidence type="ECO:0000256" key="1">
    <source>
        <dbReference type="ARBA" id="ARBA00006484"/>
    </source>
</evidence>
<name>A0A933L5E6_9HYPH</name>
<dbReference type="SMART" id="SM00822">
    <property type="entry name" value="PKS_KR"/>
    <property type="match status" value="1"/>
</dbReference>
<dbReference type="PRINTS" id="PR00081">
    <property type="entry name" value="GDHRDH"/>
</dbReference>
<dbReference type="NCBIfam" id="NF005559">
    <property type="entry name" value="PRK07231.1"/>
    <property type="match status" value="1"/>
</dbReference>
<feature type="domain" description="Ketoreductase" evidence="3">
    <location>
        <begin position="12"/>
        <end position="198"/>
    </location>
</feature>
<dbReference type="PANTHER" id="PTHR42760:SF115">
    <property type="entry name" value="3-OXOACYL-[ACYL-CARRIER-PROTEIN] REDUCTASE FABG"/>
    <property type="match status" value="1"/>
</dbReference>
<gene>
    <name evidence="4" type="ORF">HY834_16195</name>
</gene>
<dbReference type="InterPro" id="IPR057326">
    <property type="entry name" value="KR_dom"/>
</dbReference>
<dbReference type="InterPro" id="IPR020904">
    <property type="entry name" value="Sc_DH/Rdtase_CS"/>
</dbReference>
<sequence length="257" mass="26873">MSYLDRLRLDGRTAVITGGSQGIGLASARALAEFGARVVLAANNPERGADAVALLRGEGHEAEFSNVDVTDAAAVGNLMQGVAERYGRLDILVSSAGVACHGDSTALTDAEWHRVIDVNLTGAFWVAREAARQMLKTGGGSIVNVGSISGMIANIPQNQAAYNASKAGVHLVTQSLASEFATRGIRVNAVAPGYVETELTRGGIENPSWFPTWREMTPMGRVGQPDEIASVIHFLASDAASYMTGAVVVVDGGYTAR</sequence>
<evidence type="ECO:0000313" key="5">
    <source>
        <dbReference type="Proteomes" id="UP000782610"/>
    </source>
</evidence>
<dbReference type="GO" id="GO:0005975">
    <property type="term" value="P:carbohydrate metabolic process"/>
    <property type="evidence" value="ECO:0007669"/>
    <property type="project" value="UniProtKB-ARBA"/>
</dbReference>
<comment type="similarity">
    <text evidence="1">Belongs to the short-chain dehydrogenases/reductases (SDR) family.</text>
</comment>
<dbReference type="FunFam" id="3.40.50.720:FF:000240">
    <property type="entry name" value="SDR family oxidoreductase"/>
    <property type="match status" value="1"/>
</dbReference>
<dbReference type="PANTHER" id="PTHR42760">
    <property type="entry name" value="SHORT-CHAIN DEHYDROGENASES/REDUCTASES FAMILY MEMBER"/>
    <property type="match status" value="1"/>
</dbReference>
<evidence type="ECO:0000313" key="4">
    <source>
        <dbReference type="EMBL" id="MBI4923283.1"/>
    </source>
</evidence>
<dbReference type="PRINTS" id="PR00080">
    <property type="entry name" value="SDRFAMILY"/>
</dbReference>
<organism evidence="4 5">
    <name type="scientific">Devosia nanyangense</name>
    <dbReference type="NCBI Taxonomy" id="1228055"/>
    <lineage>
        <taxon>Bacteria</taxon>
        <taxon>Pseudomonadati</taxon>
        <taxon>Pseudomonadota</taxon>
        <taxon>Alphaproteobacteria</taxon>
        <taxon>Hyphomicrobiales</taxon>
        <taxon>Devosiaceae</taxon>
        <taxon>Devosia</taxon>
    </lineage>
</organism>
<accession>A0A933L5E6</accession>
<proteinExistence type="inferred from homology"/>
<keyword evidence="2" id="KW-0560">Oxidoreductase</keyword>
<comment type="caution">
    <text evidence="4">The sequence shown here is derived from an EMBL/GenBank/DDBJ whole genome shotgun (WGS) entry which is preliminary data.</text>
</comment>
<dbReference type="Gene3D" id="3.40.50.720">
    <property type="entry name" value="NAD(P)-binding Rossmann-like Domain"/>
    <property type="match status" value="1"/>
</dbReference>
<dbReference type="InterPro" id="IPR002347">
    <property type="entry name" value="SDR_fam"/>
</dbReference>
<dbReference type="Pfam" id="PF13561">
    <property type="entry name" value="adh_short_C2"/>
    <property type="match status" value="1"/>
</dbReference>